<evidence type="ECO:0000259" key="2">
    <source>
        <dbReference type="PROSITE" id="PS51819"/>
    </source>
</evidence>
<dbReference type="InterPro" id="IPR004360">
    <property type="entry name" value="Glyas_Fos-R_dOase_dom"/>
</dbReference>
<dbReference type="InterPro" id="IPR029068">
    <property type="entry name" value="Glyas_Bleomycin-R_OHBP_Dase"/>
</dbReference>
<accession>A0A099KL21</accession>
<dbReference type="PANTHER" id="PTHR33993">
    <property type="entry name" value="GLYOXALASE-RELATED"/>
    <property type="match status" value="1"/>
</dbReference>
<name>A0A099KL21_COLPS</name>
<feature type="chain" id="PRO_5001948547" evidence="1">
    <location>
        <begin position="24"/>
        <end position="282"/>
    </location>
</feature>
<dbReference type="AlphaFoldDB" id="A0A099KL21"/>
<dbReference type="RefSeq" id="WP_033083279.1">
    <property type="nucleotide sequence ID" value="NZ_JQEC01000044.1"/>
</dbReference>
<reference evidence="3 4" key="1">
    <citation type="submission" date="2014-08" db="EMBL/GenBank/DDBJ databases">
        <title>Genomic and Phenotypic Diversity of Colwellia psychrerythraea strains from Disparate Marine Basins.</title>
        <authorList>
            <person name="Techtmann S.M."/>
            <person name="Stelling S.C."/>
            <person name="Utturkar S.M."/>
            <person name="Alshibli N."/>
            <person name="Harris A."/>
            <person name="Brown S.D."/>
            <person name="Hazen T.C."/>
        </authorList>
    </citation>
    <scope>NUCLEOTIDE SEQUENCE [LARGE SCALE GENOMIC DNA]</scope>
    <source>
        <strain evidence="3 4">GAB14E</strain>
    </source>
</reference>
<dbReference type="InterPro" id="IPR052164">
    <property type="entry name" value="Anthracycline_SecMetBiosynth"/>
</dbReference>
<feature type="signal peptide" evidence="1">
    <location>
        <begin position="1"/>
        <end position="23"/>
    </location>
</feature>
<keyword evidence="1" id="KW-0732">Signal</keyword>
<dbReference type="InterPro" id="IPR037523">
    <property type="entry name" value="VOC_core"/>
</dbReference>
<evidence type="ECO:0000313" key="3">
    <source>
        <dbReference type="EMBL" id="KGJ90970.1"/>
    </source>
</evidence>
<dbReference type="OrthoDB" id="9793039at2"/>
<dbReference type="Gene3D" id="3.10.180.10">
    <property type="entry name" value="2,3-Dihydroxybiphenyl 1,2-Dioxygenase, domain 1"/>
    <property type="match status" value="2"/>
</dbReference>
<sequence length="282" mass="31112">MKTISKYGLALLFPLILSTTFVAAEPVQPTEQVAMQAQLGSLVWADLYTGDVNASLDFYTKTFAWTVKKFGKNSAKYHILYDGEQPIAGVLGRSAERNKTDNALWIGSIATNDVQANVDRASQNKATILMQAHDFALYGKRAVIADPQGGVIALLDLNENNKVHQKISNKWDWAQLFSVDIQKAATFYQSSFNYSIEKVAPQQSSLYLIQQDEIQASIVKLPAAFEQRDRWVNFVEVENLAKTLATAVKNGAEIIHQPEGDALAIIADPNGAFLGLTEQESE</sequence>
<feature type="domain" description="VOC" evidence="2">
    <location>
        <begin position="41"/>
        <end position="157"/>
    </location>
</feature>
<proteinExistence type="predicted"/>
<protein>
    <submittedName>
        <fullName evidence="3">Glyoxalase-like domain containing protein</fullName>
    </submittedName>
</protein>
<evidence type="ECO:0000313" key="4">
    <source>
        <dbReference type="Proteomes" id="UP000029868"/>
    </source>
</evidence>
<dbReference type="CDD" id="cd07247">
    <property type="entry name" value="SgaA_N_like"/>
    <property type="match status" value="1"/>
</dbReference>
<gene>
    <name evidence="3" type="ORF">GAB14E_0634</name>
</gene>
<dbReference type="PATRIC" id="fig|28229.3.peg.3297"/>
<evidence type="ECO:0000256" key="1">
    <source>
        <dbReference type="SAM" id="SignalP"/>
    </source>
</evidence>
<dbReference type="PANTHER" id="PTHR33993:SF14">
    <property type="entry name" value="GB|AAF24581.1"/>
    <property type="match status" value="1"/>
</dbReference>
<organism evidence="3 4">
    <name type="scientific">Colwellia psychrerythraea</name>
    <name type="common">Vibrio psychroerythus</name>
    <dbReference type="NCBI Taxonomy" id="28229"/>
    <lineage>
        <taxon>Bacteria</taxon>
        <taxon>Pseudomonadati</taxon>
        <taxon>Pseudomonadota</taxon>
        <taxon>Gammaproteobacteria</taxon>
        <taxon>Alteromonadales</taxon>
        <taxon>Colwelliaceae</taxon>
        <taxon>Colwellia</taxon>
    </lineage>
</organism>
<dbReference type="PROSITE" id="PS51819">
    <property type="entry name" value="VOC"/>
    <property type="match status" value="1"/>
</dbReference>
<dbReference type="SUPFAM" id="SSF54593">
    <property type="entry name" value="Glyoxalase/Bleomycin resistance protein/Dihydroxybiphenyl dioxygenase"/>
    <property type="match status" value="2"/>
</dbReference>
<dbReference type="Proteomes" id="UP000029868">
    <property type="component" value="Unassembled WGS sequence"/>
</dbReference>
<dbReference type="Pfam" id="PF00903">
    <property type="entry name" value="Glyoxalase"/>
    <property type="match status" value="1"/>
</dbReference>
<comment type="caution">
    <text evidence="3">The sequence shown here is derived from an EMBL/GenBank/DDBJ whole genome shotgun (WGS) entry which is preliminary data.</text>
</comment>
<dbReference type="EMBL" id="JQEC01000044">
    <property type="protein sequence ID" value="KGJ90970.1"/>
    <property type="molecule type" value="Genomic_DNA"/>
</dbReference>